<dbReference type="EMBL" id="JABBNI010000019">
    <property type="protein sequence ID" value="NMM63178.1"/>
    <property type="molecule type" value="Genomic_DNA"/>
</dbReference>
<comment type="caution">
    <text evidence="1">The sequence shown here is derived from an EMBL/GenBank/DDBJ whole genome shotgun (WGS) entry which is preliminary data.</text>
</comment>
<dbReference type="InterPro" id="IPR036388">
    <property type="entry name" value="WH-like_DNA-bd_sf"/>
</dbReference>
<dbReference type="Gene3D" id="1.10.10.10">
    <property type="entry name" value="Winged helix-like DNA-binding domain superfamily/Winged helix DNA-binding domain"/>
    <property type="match status" value="1"/>
</dbReference>
<name>A0A7Y0EGT5_9CLOT</name>
<gene>
    <name evidence="1" type="ORF">HBE96_10810</name>
</gene>
<reference evidence="1 2" key="2">
    <citation type="submission" date="2020-06" db="EMBL/GenBank/DDBJ databases">
        <title>Complete Genome Sequence of Clostridium muelleri sp. nov. P21T, an Acid-Alcohol Producing Acetogen Isolated from Old Hay.</title>
        <authorList>
            <person name="Duncan K.E."/>
            <person name="Tanner R.S."/>
        </authorList>
    </citation>
    <scope>NUCLEOTIDE SEQUENCE [LARGE SCALE GENOMIC DNA]</scope>
    <source>
        <strain evidence="1 2">P21</strain>
    </source>
</reference>
<evidence type="ECO:0000313" key="1">
    <source>
        <dbReference type="EMBL" id="NMM63178.1"/>
    </source>
</evidence>
<organism evidence="1 2">
    <name type="scientific">Clostridium muellerianum</name>
    <dbReference type="NCBI Taxonomy" id="2716538"/>
    <lineage>
        <taxon>Bacteria</taxon>
        <taxon>Bacillati</taxon>
        <taxon>Bacillota</taxon>
        <taxon>Clostridia</taxon>
        <taxon>Eubacteriales</taxon>
        <taxon>Clostridiaceae</taxon>
        <taxon>Clostridium</taxon>
    </lineage>
</organism>
<sequence>MFEDTLELAENKLLLLFIFEKIKFPVSNNQITQIILENNFINYFTLQQYLNELLSSNFLKYTNETGNHRLIITEKGIRVLSLFVNRISEDKIKAVKDYLSKKLSSIKKEVTITADYTIGKNDNFIVNLKAVENDSILIDIKLNVGSNKDAKDLCHKWKNNSSDLYNKIIQLLINEN</sequence>
<proteinExistence type="predicted"/>
<dbReference type="InterPro" id="IPR025374">
    <property type="entry name" value="DUF4364"/>
</dbReference>
<accession>A0A7Y0EGT5</accession>
<dbReference type="AlphaFoldDB" id="A0A7Y0EGT5"/>
<dbReference type="Proteomes" id="UP000537131">
    <property type="component" value="Unassembled WGS sequence"/>
</dbReference>
<reference evidence="1 2" key="1">
    <citation type="submission" date="2020-04" db="EMBL/GenBank/DDBJ databases">
        <authorList>
            <person name="Doyle D.A."/>
        </authorList>
    </citation>
    <scope>NUCLEOTIDE SEQUENCE [LARGE SCALE GENOMIC DNA]</scope>
    <source>
        <strain evidence="1 2">P21</strain>
    </source>
</reference>
<evidence type="ECO:0000313" key="2">
    <source>
        <dbReference type="Proteomes" id="UP000537131"/>
    </source>
</evidence>
<dbReference type="RefSeq" id="WP_169297783.1">
    <property type="nucleotide sequence ID" value="NZ_JABBNI010000019.1"/>
</dbReference>
<protein>
    <submittedName>
        <fullName evidence="1">DUF4364 family protein</fullName>
    </submittedName>
</protein>
<dbReference type="Pfam" id="PF14277">
    <property type="entry name" value="DUF4364"/>
    <property type="match status" value="1"/>
</dbReference>
<keyword evidence="2" id="KW-1185">Reference proteome</keyword>